<reference evidence="1" key="1">
    <citation type="submission" date="2012-04" db="EMBL/GenBank/DDBJ databases">
        <title>The Genome Sequence of Fusarium oxysporum melonis.</title>
        <authorList>
            <consortium name="The Broad Institute Genome Sequencing Platform"/>
            <person name="Ma L.-J."/>
            <person name="Gale L.R."/>
            <person name="Schwartz D.C."/>
            <person name="Zhou S."/>
            <person name="Corby-Kistler H."/>
            <person name="Young S.K."/>
            <person name="Zeng Q."/>
            <person name="Gargeya S."/>
            <person name="Fitzgerald M."/>
            <person name="Haas B."/>
            <person name="Abouelleil A."/>
            <person name="Alvarado L."/>
            <person name="Arachchi H.M."/>
            <person name="Berlin A."/>
            <person name="Brown A."/>
            <person name="Chapman S.B."/>
            <person name="Chen Z."/>
            <person name="Dunbar C."/>
            <person name="Freedman E."/>
            <person name="Gearin G."/>
            <person name="Goldberg J."/>
            <person name="Griggs A."/>
            <person name="Gujja S."/>
            <person name="Heiman D."/>
            <person name="Howarth C."/>
            <person name="Larson L."/>
            <person name="Lui A."/>
            <person name="MacDonald P.J.P."/>
            <person name="Montmayeur A."/>
            <person name="Murphy C."/>
            <person name="Neiman D."/>
            <person name="Pearson M."/>
            <person name="Priest M."/>
            <person name="Roberts A."/>
            <person name="Saif S."/>
            <person name="Shea T."/>
            <person name="Shenoy N."/>
            <person name="Sisk P."/>
            <person name="Stolte C."/>
            <person name="Sykes S."/>
            <person name="Wortman J."/>
            <person name="Nusbaum C."/>
            <person name="Birren B."/>
        </authorList>
    </citation>
    <scope>NUCLEOTIDE SEQUENCE</scope>
    <source>
        <strain evidence="1">26406</strain>
    </source>
</reference>
<reference evidence="1" key="2">
    <citation type="submission" date="2012-05" db="EMBL/GenBank/DDBJ databases">
        <title>Annotation of the Genome Sequence of Fusarium oxysporum f. sp. melonis 26406.</title>
        <authorList>
            <consortium name="The Broad Institute Genomics Platform"/>
            <person name="Ma L.-J."/>
            <person name="Corby-Kistler H."/>
            <person name="Broz K."/>
            <person name="Gale L.R."/>
            <person name="Jonkers W."/>
            <person name="O'Donnell K."/>
            <person name="Ploetz R."/>
            <person name="Steinberg C."/>
            <person name="Schwartz D.C."/>
            <person name="VanEtten H."/>
            <person name="Zhou S."/>
            <person name="Young S.K."/>
            <person name="Zeng Q."/>
            <person name="Gargeya S."/>
            <person name="Fitzgerald M."/>
            <person name="Abouelleil A."/>
            <person name="Alvarado L."/>
            <person name="Chapman S.B."/>
            <person name="Gainer-Dewar J."/>
            <person name="Goldberg J."/>
            <person name="Griggs A."/>
            <person name="Gujja S."/>
            <person name="Hansen M."/>
            <person name="Howarth C."/>
            <person name="Imamovic A."/>
            <person name="Ireland A."/>
            <person name="Larimer J."/>
            <person name="McCowan C."/>
            <person name="Murphy C."/>
            <person name="Pearson M."/>
            <person name="Poon T.W."/>
            <person name="Priest M."/>
            <person name="Roberts A."/>
            <person name="Saif S."/>
            <person name="Shea T."/>
            <person name="Sykes S."/>
            <person name="Wortman J."/>
            <person name="Nusbaum C."/>
            <person name="Birren B."/>
        </authorList>
    </citation>
    <scope>NUCLEOTIDE SEQUENCE</scope>
    <source>
        <strain evidence="1">26406</strain>
    </source>
</reference>
<accession>W9ZNP1</accession>
<organism evidence="1">
    <name type="scientific">Fusarium oxysporum f. sp. melonis 26406</name>
    <dbReference type="NCBI Taxonomy" id="1089452"/>
    <lineage>
        <taxon>Eukaryota</taxon>
        <taxon>Fungi</taxon>
        <taxon>Dikarya</taxon>
        <taxon>Ascomycota</taxon>
        <taxon>Pezizomycotina</taxon>
        <taxon>Sordariomycetes</taxon>
        <taxon>Hypocreomycetidae</taxon>
        <taxon>Hypocreales</taxon>
        <taxon>Nectriaceae</taxon>
        <taxon>Fusarium</taxon>
        <taxon>Fusarium oxysporum species complex</taxon>
    </lineage>
</organism>
<dbReference type="Proteomes" id="UP000030703">
    <property type="component" value="Unassembled WGS sequence"/>
</dbReference>
<dbReference type="VEuPathDB" id="FungiDB:FOMG_13644"/>
<protein>
    <submittedName>
        <fullName evidence="1">Uncharacterized protein</fullName>
    </submittedName>
</protein>
<dbReference type="AlphaFoldDB" id="W9ZNP1"/>
<dbReference type="HOGENOM" id="CLU_3191380_0_0_1"/>
<name>W9ZNP1_FUSOX</name>
<dbReference type="EMBL" id="JH659341">
    <property type="protein sequence ID" value="EXK29918.1"/>
    <property type="molecule type" value="Genomic_DNA"/>
</dbReference>
<evidence type="ECO:0000313" key="1">
    <source>
        <dbReference type="EMBL" id="EXK29918.1"/>
    </source>
</evidence>
<proteinExistence type="predicted"/>
<gene>
    <name evidence="1" type="ORF">FOMG_13644</name>
</gene>
<sequence length="46" mass="5205">MTSGKLVVNVAENTEISHKETLGYMNPDASFTSNEDERPVWYESNI</sequence>